<dbReference type="InterPro" id="IPR033793">
    <property type="entry name" value="Caa3-IV"/>
</dbReference>
<protein>
    <recommendedName>
        <fullName evidence="2">Cytochrome oxidase Caa3-type subunit IV domain-containing protein</fullName>
    </recommendedName>
</protein>
<comment type="caution">
    <text evidence="3">The sequence shown here is derived from an EMBL/GenBank/DDBJ whole genome shotgun (WGS) entry which is preliminary data.</text>
</comment>
<keyword evidence="1" id="KW-0472">Membrane</keyword>
<evidence type="ECO:0000313" key="3">
    <source>
        <dbReference type="EMBL" id="HGY10160.1"/>
    </source>
</evidence>
<name>A0A7C4ZS31_9DEIN</name>
<gene>
    <name evidence="3" type="ORF">ENK37_08950</name>
</gene>
<feature type="transmembrane region" description="Helical" evidence="1">
    <location>
        <begin position="46"/>
        <end position="67"/>
    </location>
</feature>
<dbReference type="Proteomes" id="UP000885759">
    <property type="component" value="Unassembled WGS sequence"/>
</dbReference>
<sequence length="73" mass="8129">MDWWIYVAVFAVGTLAVTLLFYFTFNPRMLATESGEVDLVLIGRTLLMIVVTSAAIAAMLVLGRHYVFTPPAY</sequence>
<evidence type="ECO:0000259" key="2">
    <source>
        <dbReference type="Pfam" id="PF20814"/>
    </source>
</evidence>
<dbReference type="InterPro" id="IPR038405">
    <property type="entry name" value="Caa3-IV_sf"/>
</dbReference>
<organism evidence="3">
    <name type="scientific">Oceanithermus profundus</name>
    <dbReference type="NCBI Taxonomy" id="187137"/>
    <lineage>
        <taxon>Bacteria</taxon>
        <taxon>Thermotogati</taxon>
        <taxon>Deinococcota</taxon>
        <taxon>Deinococci</taxon>
        <taxon>Thermales</taxon>
        <taxon>Thermaceae</taxon>
        <taxon>Oceanithermus</taxon>
    </lineage>
</organism>
<feature type="transmembrane region" description="Helical" evidence="1">
    <location>
        <begin position="6"/>
        <end position="25"/>
    </location>
</feature>
<dbReference type="Pfam" id="PF20814">
    <property type="entry name" value="CAA3_Cox_suIV"/>
    <property type="match status" value="1"/>
</dbReference>
<dbReference type="EMBL" id="DRPZ01000229">
    <property type="protein sequence ID" value="HGY10160.1"/>
    <property type="molecule type" value="Genomic_DNA"/>
</dbReference>
<dbReference type="AlphaFoldDB" id="A0A7C4ZS31"/>
<proteinExistence type="predicted"/>
<reference evidence="3" key="1">
    <citation type="journal article" date="2020" name="mSystems">
        <title>Genome- and Community-Level Interaction Insights into Carbon Utilization and Element Cycling Functions of Hydrothermarchaeota in Hydrothermal Sediment.</title>
        <authorList>
            <person name="Zhou Z."/>
            <person name="Liu Y."/>
            <person name="Xu W."/>
            <person name="Pan J."/>
            <person name="Luo Z.H."/>
            <person name="Li M."/>
        </authorList>
    </citation>
    <scope>NUCLEOTIDE SEQUENCE [LARGE SCALE GENOMIC DNA]</scope>
    <source>
        <strain evidence="3">HyVt-570</strain>
    </source>
</reference>
<dbReference type="Gene3D" id="6.10.280.110">
    <property type="match status" value="1"/>
</dbReference>
<evidence type="ECO:0000256" key="1">
    <source>
        <dbReference type="SAM" id="Phobius"/>
    </source>
</evidence>
<keyword evidence="1" id="KW-1133">Transmembrane helix</keyword>
<accession>A0A7C4ZS31</accession>
<feature type="domain" description="Cytochrome oxidase Caa3-type subunit IV" evidence="2">
    <location>
        <begin position="5"/>
        <end position="66"/>
    </location>
</feature>
<keyword evidence="1" id="KW-0812">Transmembrane</keyword>